<keyword evidence="2" id="KW-0234">DNA repair</keyword>
<evidence type="ECO:0000256" key="2">
    <source>
        <dbReference type="ARBA" id="ARBA00023204"/>
    </source>
</evidence>
<protein>
    <recommendedName>
        <fullName evidence="4">HhH-GPD domain-containing protein</fullName>
    </recommendedName>
</protein>
<dbReference type="Gene3D" id="1.10.1670.40">
    <property type="match status" value="2"/>
</dbReference>
<dbReference type="InterPro" id="IPR011257">
    <property type="entry name" value="DNA_glycosylase"/>
</dbReference>
<dbReference type="Pfam" id="PF00730">
    <property type="entry name" value="HhH-GPD"/>
    <property type="match status" value="1"/>
</dbReference>
<dbReference type="Proteomes" id="UP001497453">
    <property type="component" value="Chromosome 4"/>
</dbReference>
<evidence type="ECO:0000313" key="5">
    <source>
        <dbReference type="EMBL" id="CAL1707100.1"/>
    </source>
</evidence>
<evidence type="ECO:0000256" key="1">
    <source>
        <dbReference type="ARBA" id="ARBA00022763"/>
    </source>
</evidence>
<evidence type="ECO:0000259" key="4">
    <source>
        <dbReference type="SMART" id="SM00478"/>
    </source>
</evidence>
<name>A0ABP1DH21_9APHY</name>
<dbReference type="SMART" id="SM00478">
    <property type="entry name" value="ENDO3c"/>
    <property type="match status" value="1"/>
</dbReference>
<feature type="region of interest" description="Disordered" evidence="3">
    <location>
        <begin position="303"/>
        <end position="335"/>
    </location>
</feature>
<keyword evidence="6" id="KW-1185">Reference proteome</keyword>
<organism evidence="5 6">
    <name type="scientific">Somion occarium</name>
    <dbReference type="NCBI Taxonomy" id="3059160"/>
    <lineage>
        <taxon>Eukaryota</taxon>
        <taxon>Fungi</taxon>
        <taxon>Dikarya</taxon>
        <taxon>Basidiomycota</taxon>
        <taxon>Agaricomycotina</taxon>
        <taxon>Agaricomycetes</taxon>
        <taxon>Polyporales</taxon>
        <taxon>Cerrenaceae</taxon>
        <taxon>Somion</taxon>
    </lineage>
</organism>
<keyword evidence="1" id="KW-0227">DNA damage</keyword>
<feature type="compositionally biased region" description="Acidic residues" evidence="3">
    <location>
        <begin position="77"/>
        <end position="88"/>
    </location>
</feature>
<reference evidence="6" key="1">
    <citation type="submission" date="2024-04" db="EMBL/GenBank/DDBJ databases">
        <authorList>
            <person name="Shaw F."/>
            <person name="Minotto A."/>
        </authorList>
    </citation>
    <scope>NUCLEOTIDE SEQUENCE [LARGE SCALE GENOMIC DNA]</scope>
</reference>
<dbReference type="PANTHER" id="PTHR43003:SF5">
    <property type="entry name" value="DNA-3-METHYLADENINE GLYCOSYLASE"/>
    <property type="match status" value="1"/>
</dbReference>
<dbReference type="Gene3D" id="1.10.340.30">
    <property type="entry name" value="Hypothetical protein, domain 2"/>
    <property type="match status" value="1"/>
</dbReference>
<dbReference type="InterPro" id="IPR051912">
    <property type="entry name" value="Alkylbase_DNA_Glycosylase/TA"/>
</dbReference>
<sequence length="441" mass="48204">MLALFHRVSYFPRVLHSSFVFRNMPITRSASRNNTVNMTDVVDNPPEVATKKTNGTKRKAANGGGRTSKKKAKAEVKEEESEESEDVNIDLPPPSVPLDDPSRSLVPAELTFSFDDAKKHLISVDARFKILFDRLGCGPFEHLQQFDPFSTLAVSILGQQISWKAARAIQHRFIRLFNPGLPEKATVPYDKDAYFPTAKQVAETDATTLRSAGLSERKASYILDLAQRFADGRLSTEKLLQADDDELYGLLTDVRGIGPWTVDMFAIFSLRRPDILPTGDLGVQRGVTRWFLAMHEPSFNISISPDKLPGCPNEQDSTQGTDVKAAAPASGSAGESDASVILPAAAIPSTPQARGSNAPPPPVTPSVNKAVSHTITMPGEDVIPLPYGITSNTLKARLNAKQRGKSQLLSPTEMGEFTHPWKPYRSLGVYYMWAVAEGNSA</sequence>
<evidence type="ECO:0000256" key="3">
    <source>
        <dbReference type="SAM" id="MobiDB-lite"/>
    </source>
</evidence>
<dbReference type="PANTHER" id="PTHR43003">
    <property type="entry name" value="DNA-3-METHYLADENINE GLYCOSYLASE"/>
    <property type="match status" value="1"/>
</dbReference>
<dbReference type="CDD" id="cd00056">
    <property type="entry name" value="ENDO3c"/>
    <property type="match status" value="1"/>
</dbReference>
<dbReference type="InterPro" id="IPR003265">
    <property type="entry name" value="HhH-GPD_domain"/>
</dbReference>
<dbReference type="SUPFAM" id="SSF48150">
    <property type="entry name" value="DNA-glycosylase"/>
    <property type="match status" value="1"/>
</dbReference>
<gene>
    <name evidence="5" type="ORF">GFSPODELE1_LOCUS6200</name>
</gene>
<accession>A0ABP1DH21</accession>
<evidence type="ECO:0000313" key="6">
    <source>
        <dbReference type="Proteomes" id="UP001497453"/>
    </source>
</evidence>
<feature type="region of interest" description="Disordered" evidence="3">
    <location>
        <begin position="36"/>
        <end position="100"/>
    </location>
</feature>
<dbReference type="EMBL" id="OZ037947">
    <property type="protein sequence ID" value="CAL1707100.1"/>
    <property type="molecule type" value="Genomic_DNA"/>
</dbReference>
<proteinExistence type="predicted"/>
<feature type="domain" description="HhH-GPD" evidence="4">
    <location>
        <begin position="157"/>
        <end position="320"/>
    </location>
</feature>
<feature type="compositionally biased region" description="Low complexity" evidence="3">
    <location>
        <begin position="325"/>
        <end position="335"/>
    </location>
</feature>